<feature type="compositionally biased region" description="Basic and acidic residues" evidence="1">
    <location>
        <begin position="101"/>
        <end position="120"/>
    </location>
</feature>
<reference evidence="2" key="1">
    <citation type="journal article" date="2021" name="Sci. Adv.">
        <title>The American lobster genome reveals insights on longevity, neural, and immune adaptations.</title>
        <authorList>
            <person name="Polinski J.M."/>
            <person name="Zimin A.V."/>
            <person name="Clark K.F."/>
            <person name="Kohn A.B."/>
            <person name="Sadowski N."/>
            <person name="Timp W."/>
            <person name="Ptitsyn A."/>
            <person name="Khanna P."/>
            <person name="Romanova D.Y."/>
            <person name="Williams P."/>
            <person name="Greenwood S.J."/>
            <person name="Moroz L.L."/>
            <person name="Walt D.R."/>
            <person name="Bodnar A.G."/>
        </authorList>
    </citation>
    <scope>NUCLEOTIDE SEQUENCE</scope>
    <source>
        <strain evidence="2">GMGI-L3</strain>
    </source>
</reference>
<gene>
    <name evidence="2" type="ORF">Hamer_G010132</name>
</gene>
<name>A0A8J5K1U9_HOMAM</name>
<dbReference type="Proteomes" id="UP000747542">
    <property type="component" value="Unassembled WGS sequence"/>
</dbReference>
<keyword evidence="3" id="KW-1185">Reference proteome</keyword>
<dbReference type="AlphaFoldDB" id="A0A8J5K1U9"/>
<organism evidence="2 3">
    <name type="scientific">Homarus americanus</name>
    <name type="common">American lobster</name>
    <dbReference type="NCBI Taxonomy" id="6706"/>
    <lineage>
        <taxon>Eukaryota</taxon>
        <taxon>Metazoa</taxon>
        <taxon>Ecdysozoa</taxon>
        <taxon>Arthropoda</taxon>
        <taxon>Crustacea</taxon>
        <taxon>Multicrustacea</taxon>
        <taxon>Malacostraca</taxon>
        <taxon>Eumalacostraca</taxon>
        <taxon>Eucarida</taxon>
        <taxon>Decapoda</taxon>
        <taxon>Pleocyemata</taxon>
        <taxon>Astacidea</taxon>
        <taxon>Nephropoidea</taxon>
        <taxon>Nephropidae</taxon>
        <taxon>Homarus</taxon>
    </lineage>
</organism>
<sequence>MVKKSPRATAAEARSGRRTRRTTVDRRSGDGSASAALRRKTIVENISRVGVARRESETSFRCGPATRRTPAEDAARNAGVAVADESADTSPRRIVRSARRSGLDEDIREPKTKTPRHEDAGRRARKILRNTGRIPHSRMREDTRQLRRGRASLLYSDGFKDGVMCKMNARVVCNDCYNVCSIVFRDRLREDGGSRYVSRMNLLKMIIVDTLQIDRKKSRVEGQTPQITA</sequence>
<accession>A0A8J5K1U9</accession>
<protein>
    <submittedName>
        <fullName evidence="2">Uncharacterized protein</fullName>
    </submittedName>
</protein>
<comment type="caution">
    <text evidence="2">The sequence shown here is derived from an EMBL/GenBank/DDBJ whole genome shotgun (WGS) entry which is preliminary data.</text>
</comment>
<evidence type="ECO:0000313" key="3">
    <source>
        <dbReference type="Proteomes" id="UP000747542"/>
    </source>
</evidence>
<feature type="region of interest" description="Disordered" evidence="1">
    <location>
        <begin position="53"/>
        <end position="120"/>
    </location>
</feature>
<feature type="non-terminal residue" evidence="2">
    <location>
        <position position="229"/>
    </location>
</feature>
<feature type="region of interest" description="Disordered" evidence="1">
    <location>
        <begin position="1"/>
        <end position="40"/>
    </location>
</feature>
<evidence type="ECO:0000256" key="1">
    <source>
        <dbReference type="SAM" id="MobiDB-lite"/>
    </source>
</evidence>
<dbReference type="EMBL" id="JAHLQT010021257">
    <property type="protein sequence ID" value="KAG7167746.1"/>
    <property type="molecule type" value="Genomic_DNA"/>
</dbReference>
<proteinExistence type="predicted"/>
<evidence type="ECO:0000313" key="2">
    <source>
        <dbReference type="EMBL" id="KAG7167746.1"/>
    </source>
</evidence>